<dbReference type="Proteomes" id="UP000219374">
    <property type="component" value="Unassembled WGS sequence"/>
</dbReference>
<keyword evidence="2" id="KW-1185">Reference proteome</keyword>
<gene>
    <name evidence="1" type="ORF">SAMN06296416_105152</name>
</gene>
<organism evidence="1 2">
    <name type="scientific">Pseudoxanthomonas wuyuanensis</name>
    <dbReference type="NCBI Taxonomy" id="1073196"/>
    <lineage>
        <taxon>Bacteria</taxon>
        <taxon>Pseudomonadati</taxon>
        <taxon>Pseudomonadota</taxon>
        <taxon>Gammaproteobacteria</taxon>
        <taxon>Lysobacterales</taxon>
        <taxon>Lysobacteraceae</taxon>
        <taxon>Pseudoxanthomonas</taxon>
    </lineage>
</organism>
<sequence length="274" mass="29439">MLCLLMFGAPAAADDVAEFRKQVVGTMLLTGTLAIAADGSVIGYAINQPDKVPPEVLRHLARHVPRWKVTMADASSPGEATERRFSVRVMAIPEESGYFRLSLAGANIVQQHKPGEDIVADGRLRRPEYPRAVLRLADVSGTVYVAVKVGRDGKVADLVIEQVNLNFIGEEQEIAQVRAEFAAHTAAAARQWKFKMPKGGPLAEYPFLEARVPVTYIVGAAPGYGEWEYYLPGPRRAVSGAEDDGVTIAAGESGELQLIGVGPRLVTPLEPPAG</sequence>
<evidence type="ECO:0000313" key="2">
    <source>
        <dbReference type="Proteomes" id="UP000219374"/>
    </source>
</evidence>
<protein>
    <recommendedName>
        <fullName evidence="3">TonB protein C-terminal</fullName>
    </recommendedName>
</protein>
<accession>A0A286D8B5</accession>
<dbReference type="EMBL" id="OCND01000005">
    <property type="protein sequence ID" value="SOD54879.1"/>
    <property type="molecule type" value="Genomic_DNA"/>
</dbReference>
<evidence type="ECO:0000313" key="1">
    <source>
        <dbReference type="EMBL" id="SOD54879.1"/>
    </source>
</evidence>
<reference evidence="1 2" key="1">
    <citation type="submission" date="2017-09" db="EMBL/GenBank/DDBJ databases">
        <authorList>
            <person name="Ehlers B."/>
            <person name="Leendertz F.H."/>
        </authorList>
    </citation>
    <scope>NUCLEOTIDE SEQUENCE [LARGE SCALE GENOMIC DNA]</scope>
    <source>
        <strain evidence="1 2">CGMCC 1.10978</strain>
    </source>
</reference>
<proteinExistence type="predicted"/>
<name>A0A286D8B5_9GAMM</name>
<dbReference type="Gene3D" id="3.30.1150.10">
    <property type="match status" value="1"/>
</dbReference>
<evidence type="ECO:0008006" key="3">
    <source>
        <dbReference type="Google" id="ProtNLM"/>
    </source>
</evidence>
<dbReference type="AlphaFoldDB" id="A0A286D8B5"/>